<dbReference type="Pfam" id="PF13768">
    <property type="entry name" value="VWA_3"/>
    <property type="match status" value="1"/>
</dbReference>
<dbReference type="InterPro" id="IPR052627">
    <property type="entry name" value="VWA_domain-containing"/>
</dbReference>
<accession>A0A6P8TMA2</accession>
<dbReference type="PANTHER" id="PTHR46299">
    <property type="entry name" value="VON WILLEBRAND FACTOR A DOMAIN-CONTAINING PROTEIN 5B2-RELATED"/>
    <property type="match status" value="1"/>
</dbReference>
<feature type="compositionally biased region" description="Polar residues" evidence="1">
    <location>
        <begin position="733"/>
        <end position="742"/>
    </location>
</feature>
<feature type="region of interest" description="Disordered" evidence="1">
    <location>
        <begin position="597"/>
        <end position="678"/>
    </location>
</feature>
<evidence type="ECO:0000313" key="4">
    <source>
        <dbReference type="Proteomes" id="UP000515161"/>
    </source>
</evidence>
<dbReference type="InterPro" id="IPR002035">
    <property type="entry name" value="VWF_A"/>
</dbReference>
<dbReference type="PANTHER" id="PTHR46299:SF1">
    <property type="entry name" value="VON WILLEBRAND FACTOR A DOMAIN-CONTAINING PROTEIN 5B1"/>
    <property type="match status" value="1"/>
</dbReference>
<dbReference type="PROSITE" id="PS50234">
    <property type="entry name" value="VWFA"/>
    <property type="match status" value="1"/>
</dbReference>
<feature type="domain" description="VIT" evidence="3">
    <location>
        <begin position="1"/>
        <end position="134"/>
    </location>
</feature>
<dbReference type="InParanoid" id="A0A6P8TMA2"/>
<reference evidence="5" key="1">
    <citation type="submission" date="2025-08" db="UniProtKB">
        <authorList>
            <consortium name="RefSeq"/>
        </authorList>
    </citation>
    <scope>IDENTIFICATION</scope>
</reference>
<dbReference type="InterPro" id="IPR013694">
    <property type="entry name" value="VIT"/>
</dbReference>
<dbReference type="SMART" id="SM00327">
    <property type="entry name" value="VWA"/>
    <property type="match status" value="1"/>
</dbReference>
<dbReference type="RefSeq" id="XP_034059070.1">
    <property type="nucleotide sequence ID" value="XM_034203179.1"/>
</dbReference>
<evidence type="ECO:0000313" key="5">
    <source>
        <dbReference type="RefSeq" id="XP_034059070.1"/>
    </source>
</evidence>
<dbReference type="PROSITE" id="PS51468">
    <property type="entry name" value="VIT"/>
    <property type="match status" value="1"/>
</dbReference>
<dbReference type="Pfam" id="PF13757">
    <property type="entry name" value="VIT_2"/>
    <property type="match status" value="1"/>
</dbReference>
<dbReference type="KEGG" id="gacu:117537807"/>
<keyword evidence="4" id="KW-1185">Reference proteome</keyword>
<dbReference type="AlphaFoldDB" id="A0A6P8TMA2"/>
<name>A0A6P8TMA2_GYMAC</name>
<protein>
    <submittedName>
        <fullName evidence="5">LOW QUALITY PROTEIN: von Willebrand factor A domain-containing protein 5B1</fullName>
    </submittedName>
</protein>
<dbReference type="GeneID" id="117537807"/>
<dbReference type="SUPFAM" id="SSF53300">
    <property type="entry name" value="vWA-like"/>
    <property type="match status" value="1"/>
</dbReference>
<dbReference type="CTD" id="127731"/>
<feature type="region of interest" description="Disordered" evidence="1">
    <location>
        <begin position="698"/>
        <end position="752"/>
    </location>
</feature>
<feature type="region of interest" description="Disordered" evidence="1">
    <location>
        <begin position="889"/>
        <end position="922"/>
    </location>
</feature>
<organism evidence="4 5">
    <name type="scientific">Gymnodraco acuticeps</name>
    <name type="common">Antarctic dragonfish</name>
    <dbReference type="NCBI Taxonomy" id="8218"/>
    <lineage>
        <taxon>Eukaryota</taxon>
        <taxon>Metazoa</taxon>
        <taxon>Chordata</taxon>
        <taxon>Craniata</taxon>
        <taxon>Vertebrata</taxon>
        <taxon>Euteleostomi</taxon>
        <taxon>Actinopterygii</taxon>
        <taxon>Neopterygii</taxon>
        <taxon>Teleostei</taxon>
        <taxon>Neoteleostei</taxon>
        <taxon>Acanthomorphata</taxon>
        <taxon>Eupercaria</taxon>
        <taxon>Perciformes</taxon>
        <taxon>Notothenioidei</taxon>
        <taxon>Bathydraconidae</taxon>
        <taxon>Gymnodraco</taxon>
    </lineage>
</organism>
<feature type="compositionally biased region" description="Polar residues" evidence="1">
    <location>
        <begin position="1052"/>
        <end position="1061"/>
    </location>
</feature>
<dbReference type="InterPro" id="IPR036465">
    <property type="entry name" value="vWFA_dom_sf"/>
</dbReference>
<feature type="region of interest" description="Disordered" evidence="1">
    <location>
        <begin position="1052"/>
        <end position="1087"/>
    </location>
</feature>
<evidence type="ECO:0000259" key="3">
    <source>
        <dbReference type="PROSITE" id="PS51468"/>
    </source>
</evidence>
<feature type="domain" description="VWFA" evidence="2">
    <location>
        <begin position="355"/>
        <end position="523"/>
    </location>
</feature>
<dbReference type="Gene3D" id="3.40.50.410">
    <property type="entry name" value="von Willebrand factor, type A domain"/>
    <property type="match status" value="1"/>
</dbReference>
<gene>
    <name evidence="5" type="primary">vwa5b1</name>
</gene>
<proteinExistence type="predicted"/>
<feature type="non-terminal residue" evidence="5">
    <location>
        <position position="1087"/>
    </location>
</feature>
<evidence type="ECO:0000259" key="2">
    <source>
        <dbReference type="PROSITE" id="PS50234"/>
    </source>
</evidence>
<sequence length="1087" mass="119530">MPGLINKESRGALPLSVCDITSCVRGYTLAMTASMTYENIEDHAIEGIFLYPLEENSIVVGFETMICSQIITLQIKDKTKIDDCYLDGCTTNGGLQSGSGQVLVDEDLERTVLLVHLGLIPPLETVHVLVSTSSELCTLPCGGIRVHSPPACTPRVQRSINEEQGLSPNFCRTRERSSCASSPPDQSGPPPLCLASLLEEEAINSMDYQFNFQLEIRAPYLLAGVESPSHAIRADADPQARSATSVMITLADKYTYDCPVEILIYPSEPHVPHVLIESGDITPDEYDEFLHGRSDFIKAVKKDGSDLRKVEMMNRRLHKDLLHNPVVMLNFCPDLRGGHQDLRGGHRTPRGGQGEYIFLLDRSGSMSGANISRVKDAMVLILKSLLPGCLFNIIGFGSTFKPLFPTSQSYEEENLVQASEYVRRLRGDMGGTNVLNPLIWILRQPSFRGHPRLLFLITDGAVRNTGAVIELIRSQARSLRCFTFGLGQTACRRLVLGLASVSRGTAEFLSEGERLQPKMIRSLKKTMCPVLTDISIEWLFPETKEVLLSPVGNNFLFPGDSLIGYSVVCDATRYHNNPKSDKRRRYSMMRSVESASSVFFHSQEEDPLRTGGESESFRDPLTPPEQDPGGCETSPRRRAYSTTQITDHHPINRAFTPSDPLLRGPQEPPEEGPKVQELVGQSEDKWRRDYQPQLASLCSASSCSQRPLPDPEPQPTNQKPPSVAPNPAGGDGSRSSSDNPSVGSLGDSDGYGHQLVQAETPQKVQASDLGSADCKAVVSGLLSGRPASWEVVFDIEPFLSGREREEKVHEELWNETFHHLAGRSIIRDFENMADTESEIEHGPGRKYQLFAIHTSKSCNILSKHTAFVPIDLDTNEYLHTCIEYSNAGEGLKRGSRSSSRSGSRKNRGYSVGLGRSQSGGVSEDAEDFLINNGEDGASPCSTPSSAGWERCSFTEVSQRSPSVTSDQSQKSVESLFSARLALSRTRLLTRAAKGFMCRSLSKSGDSMGESDNENKDYIPLVLLQLASGAFPLDAALCFATSVPMEKLKWTSPFSSHRNSLAPQRDPEFSSLAPQRDPEFSSLAPQRD</sequence>
<dbReference type="Proteomes" id="UP000515161">
    <property type="component" value="Unplaced"/>
</dbReference>
<evidence type="ECO:0000256" key="1">
    <source>
        <dbReference type="SAM" id="MobiDB-lite"/>
    </source>
</evidence>
<dbReference type="OrthoDB" id="1729737at2759"/>